<evidence type="ECO:0000256" key="1">
    <source>
        <dbReference type="PROSITE-ProRule" id="PRU00206"/>
    </source>
</evidence>
<dbReference type="GO" id="GO:0015026">
    <property type="term" value="F:coreceptor activity"/>
    <property type="evidence" value="ECO:0007669"/>
    <property type="project" value="TreeGrafter"/>
</dbReference>
<dbReference type="PROSITE" id="PS00652">
    <property type="entry name" value="TNFR_NGFR_1"/>
    <property type="match status" value="1"/>
</dbReference>
<sequence length="264" mass="28092">MSASASSCPGNSITIWDSVTGQVQCQDCLVCPAGQGLSVDCDDIISPQTPIVCKPCELGRTYSSKSEAGACKSCMNCGEYRETISPCTLTSEAVCGTNCKLGAYPEDMLSMCRPCSACCNDTDDIIEPECQVPEVPKNKQCSELRSEKCSKVIANVSVSKRVLDAEANLSASSSATLTKVQASTPVTEHFKKDSASTKDVSSSHGKMIGVAIGVPLMILVLVALILIVKKRRTRQACKKPGNNDVERLDVQGSIRPAKDEKSNQ</sequence>
<keyword evidence="1" id="KW-1015">Disulfide bond</keyword>
<feature type="repeat" description="TNFR-Cys" evidence="1">
    <location>
        <begin position="55"/>
        <end position="95"/>
    </location>
</feature>
<dbReference type="EMBL" id="CALNXJ010000008">
    <property type="protein sequence ID" value="CAH3046045.1"/>
    <property type="molecule type" value="Genomic_DNA"/>
</dbReference>
<comment type="caution">
    <text evidence="5">The sequence shown here is derived from an EMBL/GenBank/DDBJ whole genome shotgun (WGS) entry which is preliminary data.</text>
</comment>
<gene>
    <name evidence="5" type="ORF">PMEA_00033061</name>
</gene>
<dbReference type="PANTHER" id="PTHR46605">
    <property type="entry name" value="TUMOR NECROSIS FACTOR RECEPTOR"/>
    <property type="match status" value="1"/>
</dbReference>
<feature type="transmembrane region" description="Helical" evidence="3">
    <location>
        <begin position="207"/>
        <end position="228"/>
    </location>
</feature>
<dbReference type="PROSITE" id="PS50050">
    <property type="entry name" value="TNFR_NGFR_2"/>
    <property type="match status" value="1"/>
</dbReference>
<dbReference type="GO" id="GO:0048406">
    <property type="term" value="F:nerve growth factor binding"/>
    <property type="evidence" value="ECO:0007669"/>
    <property type="project" value="TreeGrafter"/>
</dbReference>
<dbReference type="PANTHER" id="PTHR46605:SF2">
    <property type="entry name" value="TNFR-CYS DOMAIN-CONTAINING PROTEIN"/>
    <property type="match status" value="1"/>
</dbReference>
<feature type="disulfide bond" evidence="1">
    <location>
        <begin position="74"/>
        <end position="87"/>
    </location>
</feature>
<dbReference type="AlphaFoldDB" id="A0AAU9W4Z5"/>
<dbReference type="GO" id="GO:0005035">
    <property type="term" value="F:death receptor activity"/>
    <property type="evidence" value="ECO:0007669"/>
    <property type="project" value="TreeGrafter"/>
</dbReference>
<feature type="disulfide bond" evidence="1">
    <location>
        <begin position="56"/>
        <end position="71"/>
    </location>
</feature>
<feature type="region of interest" description="Disordered" evidence="2">
    <location>
        <begin position="236"/>
        <end position="264"/>
    </location>
</feature>
<proteinExistence type="predicted"/>
<keyword evidence="6" id="KW-1185">Reference proteome</keyword>
<dbReference type="GO" id="GO:0005886">
    <property type="term" value="C:plasma membrane"/>
    <property type="evidence" value="ECO:0007669"/>
    <property type="project" value="TreeGrafter"/>
</dbReference>
<keyword evidence="3" id="KW-0812">Transmembrane</keyword>
<evidence type="ECO:0000313" key="6">
    <source>
        <dbReference type="Proteomes" id="UP001159428"/>
    </source>
</evidence>
<dbReference type="Proteomes" id="UP001159428">
    <property type="component" value="Unassembled WGS sequence"/>
</dbReference>
<accession>A0AAU9W4Z5</accession>
<feature type="domain" description="TNFR-Cys" evidence="4">
    <location>
        <begin position="55"/>
        <end position="95"/>
    </location>
</feature>
<feature type="non-terminal residue" evidence="5">
    <location>
        <position position="264"/>
    </location>
</feature>
<dbReference type="InterPro" id="IPR001368">
    <property type="entry name" value="TNFR/NGFR_Cys_rich_reg"/>
</dbReference>
<evidence type="ECO:0000259" key="4">
    <source>
        <dbReference type="PROSITE" id="PS50050"/>
    </source>
</evidence>
<protein>
    <recommendedName>
        <fullName evidence="4">TNFR-Cys domain-containing protein</fullName>
    </recommendedName>
</protein>
<name>A0AAU9W4Z5_9CNID</name>
<evidence type="ECO:0000256" key="2">
    <source>
        <dbReference type="SAM" id="MobiDB-lite"/>
    </source>
</evidence>
<reference evidence="5 6" key="1">
    <citation type="submission" date="2022-05" db="EMBL/GenBank/DDBJ databases">
        <authorList>
            <consortium name="Genoscope - CEA"/>
            <person name="William W."/>
        </authorList>
    </citation>
    <scope>NUCLEOTIDE SEQUENCE [LARGE SCALE GENOMIC DNA]</scope>
</reference>
<keyword evidence="3" id="KW-0472">Membrane</keyword>
<dbReference type="Pfam" id="PF00020">
    <property type="entry name" value="TNFR_c6"/>
    <property type="match status" value="1"/>
</dbReference>
<dbReference type="InterPro" id="IPR052302">
    <property type="entry name" value="Neurotrophin_rcpt-DD"/>
</dbReference>
<keyword evidence="3" id="KW-1133">Transmembrane helix</keyword>
<dbReference type="SMART" id="SM00208">
    <property type="entry name" value="TNFR"/>
    <property type="match status" value="1"/>
</dbReference>
<dbReference type="GO" id="GO:0007266">
    <property type="term" value="P:Rho protein signal transduction"/>
    <property type="evidence" value="ECO:0007669"/>
    <property type="project" value="TreeGrafter"/>
</dbReference>
<evidence type="ECO:0000313" key="5">
    <source>
        <dbReference type="EMBL" id="CAH3046045.1"/>
    </source>
</evidence>
<organism evidence="5 6">
    <name type="scientific">Pocillopora meandrina</name>
    <dbReference type="NCBI Taxonomy" id="46732"/>
    <lineage>
        <taxon>Eukaryota</taxon>
        <taxon>Metazoa</taxon>
        <taxon>Cnidaria</taxon>
        <taxon>Anthozoa</taxon>
        <taxon>Hexacorallia</taxon>
        <taxon>Scleractinia</taxon>
        <taxon>Astrocoeniina</taxon>
        <taxon>Pocilloporidae</taxon>
        <taxon>Pocillopora</taxon>
    </lineage>
</organism>
<evidence type="ECO:0000256" key="3">
    <source>
        <dbReference type="SAM" id="Phobius"/>
    </source>
</evidence>
<feature type="disulfide bond" evidence="1">
    <location>
        <begin position="77"/>
        <end position="95"/>
    </location>
</feature>
<dbReference type="GO" id="GO:0009986">
    <property type="term" value="C:cell surface"/>
    <property type="evidence" value="ECO:0007669"/>
    <property type="project" value="TreeGrafter"/>
</dbReference>
<dbReference type="Gene3D" id="2.10.50.10">
    <property type="entry name" value="Tumor Necrosis Factor Receptor, subunit A, domain 2"/>
    <property type="match status" value="1"/>
</dbReference>